<name>A0AAV5U389_9BILA</name>
<dbReference type="Proteomes" id="UP001432027">
    <property type="component" value="Unassembled WGS sequence"/>
</dbReference>
<evidence type="ECO:0000256" key="1">
    <source>
        <dbReference type="SAM" id="MobiDB-lite"/>
    </source>
</evidence>
<dbReference type="SUPFAM" id="SSF54695">
    <property type="entry name" value="POZ domain"/>
    <property type="match status" value="1"/>
</dbReference>
<feature type="domain" description="BTB" evidence="2">
    <location>
        <begin position="182"/>
        <end position="256"/>
    </location>
</feature>
<feature type="region of interest" description="Disordered" evidence="1">
    <location>
        <begin position="1"/>
        <end position="29"/>
    </location>
</feature>
<dbReference type="Pfam" id="PF00651">
    <property type="entry name" value="BTB"/>
    <property type="match status" value="1"/>
</dbReference>
<dbReference type="SUPFAM" id="SSF50891">
    <property type="entry name" value="Cyclophilin-like"/>
    <property type="match status" value="1"/>
</dbReference>
<protein>
    <recommendedName>
        <fullName evidence="2">BTB domain-containing protein</fullName>
    </recommendedName>
</protein>
<dbReference type="AlphaFoldDB" id="A0AAV5U389"/>
<reference evidence="3" key="1">
    <citation type="submission" date="2023-10" db="EMBL/GenBank/DDBJ databases">
        <title>Genome assembly of Pristionchus species.</title>
        <authorList>
            <person name="Yoshida K."/>
            <person name="Sommer R.J."/>
        </authorList>
    </citation>
    <scope>NUCLEOTIDE SEQUENCE</scope>
    <source>
        <strain evidence="3">RS0144</strain>
    </source>
</reference>
<organism evidence="3 4">
    <name type="scientific">Pristionchus entomophagus</name>
    <dbReference type="NCBI Taxonomy" id="358040"/>
    <lineage>
        <taxon>Eukaryota</taxon>
        <taxon>Metazoa</taxon>
        <taxon>Ecdysozoa</taxon>
        <taxon>Nematoda</taxon>
        <taxon>Chromadorea</taxon>
        <taxon>Rhabditida</taxon>
        <taxon>Rhabditina</taxon>
        <taxon>Diplogasteromorpha</taxon>
        <taxon>Diplogasteroidea</taxon>
        <taxon>Neodiplogasteridae</taxon>
        <taxon>Pristionchus</taxon>
    </lineage>
</organism>
<comment type="caution">
    <text evidence="3">The sequence shown here is derived from an EMBL/GenBank/DDBJ whole genome shotgun (WGS) entry which is preliminary data.</text>
</comment>
<dbReference type="PROSITE" id="PS50097">
    <property type="entry name" value="BTB"/>
    <property type="match status" value="1"/>
</dbReference>
<gene>
    <name evidence="3" type="ORF">PENTCL1PPCAC_23102</name>
</gene>
<sequence length="503" mass="57352">FRTMKRKADDDIKRDNGSNSSEINEEEDDDNDFILSLRPRGTLAIKVLFDQTKWNAELSLDKPSREVSGVPPFTLTITPLQIEADDPKSSLHLILERENESGITELMNAHLDTPDNTSERVLRLNPYLGIVPLHENQPFTGAVLKSQTITPQTKKRKGDKESYLLRLMIQDGQKAVVSSVPKDSLFPIETGNIMMEQTNVSISKEYLGLQSDFFAQIFYGGYREGSQEVVELREVNAEEGHLLINNLYARRPNLSLEETRVLLSLADRFSLVVLMRKCIEDLLKQDADLSGDKEARAQFLLMADRSKSYHAMQKILATFSSPSELHEAVLSISATVSHASLVTIFEYMSQMAIRLDRNLVIERRPKIFFKFGSKRCVVQLLNDLVPQTAKRFYDICHRVLKINNGDLVFNTFHKVEVGGKTYSAFKSEHAWTDGLTEQYVPDMKLTGLYLAARIDPSYREHHIYVIKHNTRFTNAVTFFGRFVEGNHVLERQPAGARFHFGIY</sequence>
<evidence type="ECO:0000259" key="2">
    <source>
        <dbReference type="PROSITE" id="PS50097"/>
    </source>
</evidence>
<feature type="non-terminal residue" evidence="3">
    <location>
        <position position="1"/>
    </location>
</feature>
<evidence type="ECO:0000313" key="4">
    <source>
        <dbReference type="Proteomes" id="UP001432027"/>
    </source>
</evidence>
<dbReference type="PANTHER" id="PTHR22744">
    <property type="entry name" value="HELIX LOOP HELIX PROTEIN 21-RELATED"/>
    <property type="match status" value="1"/>
</dbReference>
<accession>A0AAV5U389</accession>
<dbReference type="PANTHER" id="PTHR22744:SF14">
    <property type="entry name" value="BTB DOMAIN-CONTAINING PROTEIN-RELATED"/>
    <property type="match status" value="1"/>
</dbReference>
<dbReference type="InterPro" id="IPR000210">
    <property type="entry name" value="BTB/POZ_dom"/>
</dbReference>
<dbReference type="InterPro" id="IPR011333">
    <property type="entry name" value="SKP1/BTB/POZ_sf"/>
</dbReference>
<proteinExistence type="predicted"/>
<feature type="compositionally biased region" description="Basic and acidic residues" evidence="1">
    <location>
        <begin position="1"/>
        <end position="16"/>
    </location>
</feature>
<evidence type="ECO:0000313" key="3">
    <source>
        <dbReference type="EMBL" id="GMT00928.1"/>
    </source>
</evidence>
<dbReference type="Gene3D" id="3.30.710.10">
    <property type="entry name" value="Potassium Channel Kv1.1, Chain A"/>
    <property type="match status" value="1"/>
</dbReference>
<keyword evidence="4" id="KW-1185">Reference proteome</keyword>
<dbReference type="SMART" id="SM00225">
    <property type="entry name" value="BTB"/>
    <property type="match status" value="1"/>
</dbReference>
<dbReference type="EMBL" id="BTSX01000005">
    <property type="protein sequence ID" value="GMT00928.1"/>
    <property type="molecule type" value="Genomic_DNA"/>
</dbReference>
<dbReference type="InterPro" id="IPR029000">
    <property type="entry name" value="Cyclophilin-like_dom_sf"/>
</dbReference>